<protein>
    <submittedName>
        <fullName evidence="1">Uncharacterized protein</fullName>
    </submittedName>
</protein>
<comment type="caution">
    <text evidence="1">The sequence shown here is derived from an EMBL/GenBank/DDBJ whole genome shotgun (WGS) entry which is preliminary data.</text>
</comment>
<accession>A0A8H4N1E7</accession>
<evidence type="ECO:0000313" key="2">
    <source>
        <dbReference type="Proteomes" id="UP000572817"/>
    </source>
</evidence>
<dbReference type="AlphaFoldDB" id="A0A8H4N1E7"/>
<dbReference type="Proteomes" id="UP000572817">
    <property type="component" value="Unassembled WGS sequence"/>
</dbReference>
<gene>
    <name evidence="1" type="ORF">GTA08_BOTSDO09158</name>
</gene>
<dbReference type="EMBL" id="WWBZ02000062">
    <property type="protein sequence ID" value="KAF4303553.1"/>
    <property type="molecule type" value="Genomic_DNA"/>
</dbReference>
<name>A0A8H4N1E7_9PEZI</name>
<keyword evidence="2" id="KW-1185">Reference proteome</keyword>
<organism evidence="1 2">
    <name type="scientific">Botryosphaeria dothidea</name>
    <dbReference type="NCBI Taxonomy" id="55169"/>
    <lineage>
        <taxon>Eukaryota</taxon>
        <taxon>Fungi</taxon>
        <taxon>Dikarya</taxon>
        <taxon>Ascomycota</taxon>
        <taxon>Pezizomycotina</taxon>
        <taxon>Dothideomycetes</taxon>
        <taxon>Dothideomycetes incertae sedis</taxon>
        <taxon>Botryosphaeriales</taxon>
        <taxon>Botryosphaeriaceae</taxon>
        <taxon>Botryosphaeria</taxon>
    </lineage>
</organism>
<proteinExistence type="predicted"/>
<reference evidence="1" key="1">
    <citation type="submission" date="2020-04" db="EMBL/GenBank/DDBJ databases">
        <title>Genome Assembly and Annotation of Botryosphaeria dothidea sdau 11-99, a Latent Pathogen of Apple Fruit Ring Rot in China.</title>
        <authorList>
            <person name="Yu C."/>
            <person name="Diao Y."/>
            <person name="Lu Q."/>
            <person name="Zhao J."/>
            <person name="Cui S."/>
            <person name="Peng C."/>
            <person name="He B."/>
            <person name="Liu H."/>
        </authorList>
    </citation>
    <scope>NUCLEOTIDE SEQUENCE [LARGE SCALE GENOMIC DNA]</scope>
    <source>
        <strain evidence="1">Sdau11-99</strain>
    </source>
</reference>
<evidence type="ECO:0000313" key="1">
    <source>
        <dbReference type="EMBL" id="KAF4303553.1"/>
    </source>
</evidence>
<sequence length="274" mass="30520">MTPESWTDQNLDNSSAPAVDAAKSTAYDLLLMCSALRQNATSQHANTISYLRLLGVVGDSKGLRYATSNPRESHTMPPISHRPVLLPEGLFFTTTNPGLHGTFHAAASRVLPNLNNGSKDGRSIQDYELGLLVYEDAVLRHLDRAVRKEVQSQCPRITLEMLQDWTLGIRRVQGLIVKDMWKRSSPSLKFLAEYVKEVQHNLPNSVYVHCSWETPEENRRQLSTIVRSKLLGILSQPDCVQEALSEAQAAFSNADLCMPSMDPALMVQYNGRTA</sequence>